<name>A0A4Y2MBX9_ARAVE</name>
<feature type="compositionally biased region" description="Basic and acidic residues" evidence="1">
    <location>
        <begin position="60"/>
        <end position="72"/>
    </location>
</feature>
<dbReference type="Proteomes" id="UP000499080">
    <property type="component" value="Unassembled WGS sequence"/>
</dbReference>
<protein>
    <submittedName>
        <fullName evidence="3">Uncharacterized protein</fullName>
    </submittedName>
</protein>
<dbReference type="AlphaFoldDB" id="A0A4Y2MBX9"/>
<evidence type="ECO:0000313" key="3">
    <source>
        <dbReference type="EMBL" id="GBN23216.1"/>
    </source>
</evidence>
<evidence type="ECO:0000313" key="4">
    <source>
        <dbReference type="Proteomes" id="UP000499080"/>
    </source>
</evidence>
<feature type="region of interest" description="Disordered" evidence="1">
    <location>
        <begin position="1"/>
        <end position="25"/>
    </location>
</feature>
<dbReference type="EMBL" id="BGPR01006962">
    <property type="protein sequence ID" value="GBN23174.1"/>
    <property type="molecule type" value="Genomic_DNA"/>
</dbReference>
<comment type="caution">
    <text evidence="3">The sequence shown here is derived from an EMBL/GenBank/DDBJ whole genome shotgun (WGS) entry which is preliminary data.</text>
</comment>
<reference evidence="3 4" key="1">
    <citation type="journal article" date="2019" name="Sci. Rep.">
        <title>Orb-weaving spider Araneus ventricosus genome elucidates the spidroin gene catalogue.</title>
        <authorList>
            <person name="Kono N."/>
            <person name="Nakamura H."/>
            <person name="Ohtoshi R."/>
            <person name="Moran D.A.P."/>
            <person name="Shinohara A."/>
            <person name="Yoshida Y."/>
            <person name="Fujiwara M."/>
            <person name="Mori M."/>
            <person name="Tomita M."/>
            <person name="Arakawa K."/>
        </authorList>
    </citation>
    <scope>NUCLEOTIDE SEQUENCE [LARGE SCALE GENOMIC DNA]</scope>
</reference>
<evidence type="ECO:0000313" key="2">
    <source>
        <dbReference type="EMBL" id="GBN23174.1"/>
    </source>
</evidence>
<evidence type="ECO:0000256" key="1">
    <source>
        <dbReference type="SAM" id="MobiDB-lite"/>
    </source>
</evidence>
<organism evidence="3 4">
    <name type="scientific">Araneus ventricosus</name>
    <name type="common">Orbweaver spider</name>
    <name type="synonym">Epeira ventricosa</name>
    <dbReference type="NCBI Taxonomy" id="182803"/>
    <lineage>
        <taxon>Eukaryota</taxon>
        <taxon>Metazoa</taxon>
        <taxon>Ecdysozoa</taxon>
        <taxon>Arthropoda</taxon>
        <taxon>Chelicerata</taxon>
        <taxon>Arachnida</taxon>
        <taxon>Araneae</taxon>
        <taxon>Araneomorphae</taxon>
        <taxon>Entelegynae</taxon>
        <taxon>Araneoidea</taxon>
        <taxon>Araneidae</taxon>
        <taxon>Araneus</taxon>
    </lineage>
</organism>
<feature type="region of interest" description="Disordered" evidence="1">
    <location>
        <begin position="38"/>
        <end position="108"/>
    </location>
</feature>
<dbReference type="EMBL" id="BGPR01006966">
    <property type="protein sequence ID" value="GBN23216.1"/>
    <property type="molecule type" value="Genomic_DNA"/>
</dbReference>
<keyword evidence="4" id="KW-1185">Reference proteome</keyword>
<proteinExistence type="predicted"/>
<gene>
    <name evidence="2" type="ORF">AVEN_156247_1</name>
    <name evidence="3" type="ORF">AVEN_217542_1</name>
</gene>
<sequence length="108" mass="11531">MGFLPISPQSFDQNGFQKFTSNHSKSRFGVGCIQPGVFTPAVTKPTSPDTLTGSGGKATNGRDKTRREKEGFAPRAQSKIPSPKTRHTDVRPPFPIGQKSGKTASLSA</sequence>
<feature type="compositionally biased region" description="Polar residues" evidence="1">
    <location>
        <begin position="7"/>
        <end position="23"/>
    </location>
</feature>
<accession>A0A4Y2MBX9</accession>